<keyword evidence="2 12" id="KW-0812">Transmembrane</keyword>
<keyword evidence="3 13" id="KW-0732">Signal</keyword>
<comment type="subunit">
    <text evidence="9">Interacts with EMP65.</text>
</comment>
<name>A0A9P6WJW2_9ASCO</name>
<keyword evidence="5 12" id="KW-1133">Transmembrane helix</keyword>
<evidence type="ECO:0000256" key="2">
    <source>
        <dbReference type="ARBA" id="ARBA00022692"/>
    </source>
</evidence>
<evidence type="ECO:0000259" key="14">
    <source>
        <dbReference type="PROSITE" id="PS51469"/>
    </source>
</evidence>
<dbReference type="InterPro" id="IPR045120">
    <property type="entry name" value="Suco/Slp1-like"/>
</dbReference>
<comment type="caution">
    <text evidence="15">The sequence shown here is derived from an EMBL/GenBank/DDBJ whole genome shotgun (WGS) entry which is preliminary data.</text>
</comment>
<feature type="region of interest" description="Disordered" evidence="11">
    <location>
        <begin position="677"/>
        <end position="705"/>
    </location>
</feature>
<feature type="compositionally biased region" description="Low complexity" evidence="11">
    <location>
        <begin position="145"/>
        <end position="162"/>
    </location>
</feature>
<dbReference type="EMBL" id="PUHW01000164">
    <property type="protein sequence ID" value="KAG0688301.1"/>
    <property type="molecule type" value="Genomic_DNA"/>
</dbReference>
<reference evidence="15" key="1">
    <citation type="submission" date="2020-11" db="EMBL/GenBank/DDBJ databases">
        <title>Kefir isolates.</title>
        <authorList>
            <person name="Marcisauskas S."/>
            <person name="Kim Y."/>
            <person name="Blasche S."/>
        </authorList>
    </citation>
    <scope>NUCLEOTIDE SEQUENCE</scope>
    <source>
        <strain evidence="15">Olga-1</strain>
    </source>
</reference>
<accession>A0A9P6WJW2</accession>
<evidence type="ECO:0000256" key="11">
    <source>
        <dbReference type="SAM" id="MobiDB-lite"/>
    </source>
</evidence>
<dbReference type="GO" id="GO:0005789">
    <property type="term" value="C:endoplasmic reticulum membrane"/>
    <property type="evidence" value="ECO:0007669"/>
    <property type="project" value="UniProtKB-SubCell"/>
</dbReference>
<sequence>MRISSFGLLFLLIPSCQALSNSPSGQIKETPVLVSASPVLFNTILDECTPSLKAGEIRIHSTSQNAPDTASTVTELNVHLESGNVDKNNIDSNSTVPNFQSFEEWKRNKLNQFNNSKSNNLESTLENNNKEVLNNHGVEVHNRLKQNSNSTSSNIKSNSTSKLSKDFKQLHQQRNRKREDGESNHDDNQLGDDMVIEISMFTGSDEDQGKLYKDRFNFASFDCAATIVKTNKEAKGANSILLDNKDIYLLNECSAQNKFIIIELCEDILVDEVLIGNYEFYSSMFKDLKIFVSDRFPTTQWYLLGGFQAENIRKLQSFNIENPLIWTKFIKIEFLSHYGNEFYCPISSVQVHGTTMIEQFKDENPDIDESNDDAVVVTVNKNISMLDNIKPEFDVKFDQFTNDIHFKDLDGELGTNCTSSIYLKLDQFLNDYEKKQDENFDQCLIDDYMDNSNDETGQSKTIETKSFSFSQIPKVQPQDSIYKNLAKRLSLLESNATLSLLYIEEQSKLLSEAFAILENEQSIKFQNILIQLNTTIQSQMTIFQKLNMDVYTSFSRLFEYQQQNFDERTNGISQEIDHISNMISLYKTLTYLCIVIIVSMFIYILMTKSVYIIDESYSRLSGTAPSSPSISPSTSLFNMRQVSYDSSMSSRQASYSSEEGKPIIIWKKWSKGSDEVDIDPFTPEASQPSSPKQLDHNDSDYVYEE</sequence>
<evidence type="ECO:0000256" key="12">
    <source>
        <dbReference type="SAM" id="Phobius"/>
    </source>
</evidence>
<proteinExistence type="inferred from homology"/>
<evidence type="ECO:0000256" key="8">
    <source>
        <dbReference type="ARBA" id="ARBA00061226"/>
    </source>
</evidence>
<feature type="compositionally biased region" description="Basic and acidic residues" evidence="11">
    <location>
        <begin position="177"/>
        <end position="188"/>
    </location>
</feature>
<dbReference type="Pfam" id="PF07738">
    <property type="entry name" value="Sad1_UNC"/>
    <property type="match status" value="1"/>
</dbReference>
<evidence type="ECO:0000256" key="7">
    <source>
        <dbReference type="ARBA" id="ARBA00023180"/>
    </source>
</evidence>
<feature type="region of interest" description="Disordered" evidence="11">
    <location>
        <begin position="142"/>
        <end position="190"/>
    </location>
</feature>
<keyword evidence="4" id="KW-0256">Endoplasmic reticulum</keyword>
<evidence type="ECO:0000256" key="1">
    <source>
        <dbReference type="ARBA" id="ARBA00004115"/>
    </source>
</evidence>
<dbReference type="AlphaFoldDB" id="A0A9P6WJW2"/>
<evidence type="ECO:0000256" key="13">
    <source>
        <dbReference type="SAM" id="SignalP"/>
    </source>
</evidence>
<evidence type="ECO:0000256" key="3">
    <source>
        <dbReference type="ARBA" id="ARBA00022729"/>
    </source>
</evidence>
<protein>
    <recommendedName>
        <fullName evidence="10">SUN-like protein 1</fullName>
    </recommendedName>
</protein>
<dbReference type="FunFam" id="2.60.120.260:FF:000099">
    <property type="entry name" value="Uncharacterized protein, isoform C"/>
    <property type="match status" value="1"/>
</dbReference>
<evidence type="ECO:0000256" key="5">
    <source>
        <dbReference type="ARBA" id="ARBA00022989"/>
    </source>
</evidence>
<feature type="chain" id="PRO_5040360867" description="SUN-like protein 1" evidence="13">
    <location>
        <begin position="19"/>
        <end position="705"/>
    </location>
</feature>
<dbReference type="Gene3D" id="2.60.120.260">
    <property type="entry name" value="Galactose-binding domain-like"/>
    <property type="match status" value="1"/>
</dbReference>
<organism evidence="15 16">
    <name type="scientific">Pichia californica</name>
    <dbReference type="NCBI Taxonomy" id="460514"/>
    <lineage>
        <taxon>Eukaryota</taxon>
        <taxon>Fungi</taxon>
        <taxon>Dikarya</taxon>
        <taxon>Ascomycota</taxon>
        <taxon>Saccharomycotina</taxon>
        <taxon>Pichiomycetes</taxon>
        <taxon>Pichiales</taxon>
        <taxon>Pichiaceae</taxon>
        <taxon>Pichia</taxon>
    </lineage>
</organism>
<dbReference type="GO" id="GO:0034975">
    <property type="term" value="P:protein folding in endoplasmic reticulum"/>
    <property type="evidence" value="ECO:0007669"/>
    <property type="project" value="TreeGrafter"/>
</dbReference>
<keyword evidence="7" id="KW-0325">Glycoprotein</keyword>
<dbReference type="InterPro" id="IPR012919">
    <property type="entry name" value="SUN_dom"/>
</dbReference>
<comment type="subcellular location">
    <subcellularLocation>
        <location evidence="1">Endoplasmic reticulum membrane</location>
        <topology evidence="1">Single-pass type I membrane protein</topology>
    </subcellularLocation>
</comment>
<keyword evidence="6 12" id="KW-0472">Membrane</keyword>
<evidence type="ECO:0000256" key="9">
    <source>
        <dbReference type="ARBA" id="ARBA00064635"/>
    </source>
</evidence>
<dbReference type="PANTHER" id="PTHR12953:SF0">
    <property type="entry name" value="SUN DOMAIN-CONTAINING OSSIFICATION FACTOR"/>
    <property type="match status" value="1"/>
</dbReference>
<evidence type="ECO:0000256" key="6">
    <source>
        <dbReference type="ARBA" id="ARBA00023136"/>
    </source>
</evidence>
<dbReference type="Proteomes" id="UP000697127">
    <property type="component" value="Unassembled WGS sequence"/>
</dbReference>
<dbReference type="PANTHER" id="PTHR12953">
    <property type="entry name" value="MEMBRANE PROTEIN CH1 RELATED"/>
    <property type="match status" value="1"/>
</dbReference>
<dbReference type="PROSITE" id="PS51469">
    <property type="entry name" value="SUN"/>
    <property type="match status" value="1"/>
</dbReference>
<keyword evidence="16" id="KW-1185">Reference proteome</keyword>
<evidence type="ECO:0000313" key="16">
    <source>
        <dbReference type="Proteomes" id="UP000697127"/>
    </source>
</evidence>
<feature type="domain" description="SUN" evidence="14">
    <location>
        <begin position="191"/>
        <end position="356"/>
    </location>
</feature>
<feature type="signal peptide" evidence="13">
    <location>
        <begin position="1"/>
        <end position="18"/>
    </location>
</feature>
<gene>
    <name evidence="15" type="ORF">C6P40_001165</name>
</gene>
<evidence type="ECO:0000256" key="4">
    <source>
        <dbReference type="ARBA" id="ARBA00022824"/>
    </source>
</evidence>
<comment type="similarity">
    <text evidence="8">Belongs to the SLP1 family.</text>
</comment>
<feature type="transmembrane region" description="Helical" evidence="12">
    <location>
        <begin position="588"/>
        <end position="606"/>
    </location>
</feature>
<evidence type="ECO:0000256" key="10">
    <source>
        <dbReference type="ARBA" id="ARBA00075366"/>
    </source>
</evidence>
<evidence type="ECO:0000313" key="15">
    <source>
        <dbReference type="EMBL" id="KAG0688301.1"/>
    </source>
</evidence>